<feature type="transmembrane region" description="Helical" evidence="1">
    <location>
        <begin position="147"/>
        <end position="164"/>
    </location>
</feature>
<dbReference type="AlphaFoldDB" id="A0A9P9EPZ4"/>
<keyword evidence="1" id="KW-1133">Transmembrane helix</keyword>
<gene>
    <name evidence="2" type="ORF">B0J13DRAFT_54509</name>
</gene>
<evidence type="ECO:0000256" key="1">
    <source>
        <dbReference type="SAM" id="Phobius"/>
    </source>
</evidence>
<sequence length="453" mass="51132">MASLPITPPSISSLSITSSRARYGQYSMSHDTGTDLEGGCPFPVRPRAGEVYPKRRRRLRHIMFGSRIDRKIQNPASCRSIGYNIHDRPYLFWFTCYFVLFVVECLLIHYFHARVGLTCGVEGGSAYPPSVPQAARPPMGRQTPSQFVVFGEVLSMAFITLLLMQGHMNFRGARERMEHIRHTATTMTDLLLRETTKNARFGTNDKDLQLVIYECLCLITAYPVALLQQMQGNTYEPDISEYSRQMAITLQYLRDGGDERDLFCCPRFPMSDGPLDFEKVPYFFERWSLQLEKEFREQAVRSKLPTVGPQSILSCIRHNLENLVEKVDMQLAPILRENIAMMALTGRELTTFAYHDGAPAGCLWVSSASVVVSCIAIPVHNCEMFTAYDSKIPTAMDIVAMLGLSAVGAGVLCLLLTLWAVWDPFRRGLNIFAWTLGIAMDVDVELNYGSLRF</sequence>
<evidence type="ECO:0000313" key="3">
    <source>
        <dbReference type="Proteomes" id="UP000717696"/>
    </source>
</evidence>
<feature type="transmembrane region" description="Helical" evidence="1">
    <location>
        <begin position="90"/>
        <end position="111"/>
    </location>
</feature>
<reference evidence="2" key="1">
    <citation type="journal article" date="2021" name="Nat. Commun.">
        <title>Genetic determinants of endophytism in the Arabidopsis root mycobiome.</title>
        <authorList>
            <person name="Mesny F."/>
            <person name="Miyauchi S."/>
            <person name="Thiergart T."/>
            <person name="Pickel B."/>
            <person name="Atanasova L."/>
            <person name="Karlsson M."/>
            <person name="Huettel B."/>
            <person name="Barry K.W."/>
            <person name="Haridas S."/>
            <person name="Chen C."/>
            <person name="Bauer D."/>
            <person name="Andreopoulos W."/>
            <person name="Pangilinan J."/>
            <person name="LaButti K."/>
            <person name="Riley R."/>
            <person name="Lipzen A."/>
            <person name="Clum A."/>
            <person name="Drula E."/>
            <person name="Henrissat B."/>
            <person name="Kohler A."/>
            <person name="Grigoriev I.V."/>
            <person name="Martin F.M."/>
            <person name="Hacquard S."/>
        </authorList>
    </citation>
    <scope>NUCLEOTIDE SEQUENCE</scope>
    <source>
        <strain evidence="2">MPI-CAGE-AT-0021</strain>
    </source>
</reference>
<evidence type="ECO:0000313" key="2">
    <source>
        <dbReference type="EMBL" id="KAH7141236.1"/>
    </source>
</evidence>
<proteinExistence type="predicted"/>
<protein>
    <submittedName>
        <fullName evidence="2">Uncharacterized protein</fullName>
    </submittedName>
</protein>
<comment type="caution">
    <text evidence="2">The sequence shown here is derived from an EMBL/GenBank/DDBJ whole genome shotgun (WGS) entry which is preliminary data.</text>
</comment>
<dbReference type="EMBL" id="JAGMUU010000012">
    <property type="protein sequence ID" value="KAH7141236.1"/>
    <property type="molecule type" value="Genomic_DNA"/>
</dbReference>
<keyword evidence="3" id="KW-1185">Reference proteome</keyword>
<feature type="transmembrane region" description="Helical" evidence="1">
    <location>
        <begin position="398"/>
        <end position="422"/>
    </location>
</feature>
<keyword evidence="1" id="KW-0812">Transmembrane</keyword>
<organism evidence="2 3">
    <name type="scientific">Dactylonectria estremocensis</name>
    <dbReference type="NCBI Taxonomy" id="1079267"/>
    <lineage>
        <taxon>Eukaryota</taxon>
        <taxon>Fungi</taxon>
        <taxon>Dikarya</taxon>
        <taxon>Ascomycota</taxon>
        <taxon>Pezizomycotina</taxon>
        <taxon>Sordariomycetes</taxon>
        <taxon>Hypocreomycetidae</taxon>
        <taxon>Hypocreales</taxon>
        <taxon>Nectriaceae</taxon>
        <taxon>Dactylonectria</taxon>
    </lineage>
</organism>
<dbReference type="OrthoDB" id="5153901at2759"/>
<name>A0A9P9EPZ4_9HYPO</name>
<keyword evidence="1" id="KW-0472">Membrane</keyword>
<dbReference type="Proteomes" id="UP000717696">
    <property type="component" value="Unassembled WGS sequence"/>
</dbReference>
<accession>A0A9P9EPZ4</accession>